<keyword evidence="1" id="KW-0813">Transport</keyword>
<dbReference type="InterPro" id="IPR003439">
    <property type="entry name" value="ABC_transporter-like_ATP-bd"/>
</dbReference>
<dbReference type="RefSeq" id="WP_380715251.1">
    <property type="nucleotide sequence ID" value="NZ_JBHSGI010000002.1"/>
</dbReference>
<reference evidence="6" key="1">
    <citation type="journal article" date="2019" name="Int. J. Syst. Evol. Microbiol.">
        <title>The Global Catalogue of Microorganisms (GCM) 10K type strain sequencing project: providing services to taxonomists for standard genome sequencing and annotation.</title>
        <authorList>
            <consortium name="The Broad Institute Genomics Platform"/>
            <consortium name="The Broad Institute Genome Sequencing Center for Infectious Disease"/>
            <person name="Wu L."/>
            <person name="Ma J."/>
        </authorList>
    </citation>
    <scope>NUCLEOTIDE SEQUENCE [LARGE SCALE GENOMIC DNA]</scope>
    <source>
        <strain evidence="6">CGMCC 4.7283</strain>
    </source>
</reference>
<name>A0ABV9KC70_9RHOB</name>
<evidence type="ECO:0000259" key="4">
    <source>
        <dbReference type="PROSITE" id="PS50893"/>
    </source>
</evidence>
<keyword evidence="3 5" id="KW-0067">ATP-binding</keyword>
<dbReference type="InterPro" id="IPR013611">
    <property type="entry name" value="Transp-assoc_OB_typ2"/>
</dbReference>
<sequence length="358" mass="38517">MAGALLEFIDLTKRYGSVTALDRFNLTVAPGEFVTFLGPSGSGKTTALNLLAGFASATNGDVRIAGQSVLALPPEKRNVGMVFQSYSLFPHLSVFENVAFPLRLRRVAKAEVTRRVEEALAMVQLADFAGRMPNELSGGQRQRVAFARAVVFEPPVLLMDEPLAALDLKLREQMQFEIRRYHQALGCTIIFVTHDQGEALTLSDRVAVMRDGYIVQTGTPQEIYDAPQSQYVAEFIGTTNLFDLAPNGCDLPELAATLPAAVLEGKLSVRPEKLRPVAPDGADVTFRAVLSQVVFQGDHTLYEAQLAGGRTVTFRTHRGPGVAALSRGAEVTLGFDLDDSVPVVPETGKTAGQNASGG</sequence>
<dbReference type="InterPro" id="IPR017871">
    <property type="entry name" value="ABC_transporter-like_CS"/>
</dbReference>
<dbReference type="SUPFAM" id="SSF52540">
    <property type="entry name" value="P-loop containing nucleoside triphosphate hydrolases"/>
    <property type="match status" value="1"/>
</dbReference>
<dbReference type="Pfam" id="PF08402">
    <property type="entry name" value="TOBE_2"/>
    <property type="match status" value="1"/>
</dbReference>
<dbReference type="Proteomes" id="UP001595973">
    <property type="component" value="Unassembled WGS sequence"/>
</dbReference>
<keyword evidence="6" id="KW-1185">Reference proteome</keyword>
<dbReference type="SMART" id="SM00382">
    <property type="entry name" value="AAA"/>
    <property type="match status" value="1"/>
</dbReference>
<accession>A0ABV9KC70</accession>
<dbReference type="Pfam" id="PF00005">
    <property type="entry name" value="ABC_tran"/>
    <property type="match status" value="1"/>
</dbReference>
<keyword evidence="2" id="KW-0547">Nucleotide-binding</keyword>
<dbReference type="InterPro" id="IPR050093">
    <property type="entry name" value="ABC_SmlMolc_Importer"/>
</dbReference>
<dbReference type="GO" id="GO:0005524">
    <property type="term" value="F:ATP binding"/>
    <property type="evidence" value="ECO:0007669"/>
    <property type="project" value="UniProtKB-KW"/>
</dbReference>
<dbReference type="InterPro" id="IPR003593">
    <property type="entry name" value="AAA+_ATPase"/>
</dbReference>
<comment type="caution">
    <text evidence="5">The sequence shown here is derived from an EMBL/GenBank/DDBJ whole genome shotgun (WGS) entry which is preliminary data.</text>
</comment>
<dbReference type="InterPro" id="IPR008995">
    <property type="entry name" value="Mo/tungstate-bd_C_term_dom"/>
</dbReference>
<evidence type="ECO:0000256" key="1">
    <source>
        <dbReference type="ARBA" id="ARBA00022448"/>
    </source>
</evidence>
<evidence type="ECO:0000313" key="6">
    <source>
        <dbReference type="Proteomes" id="UP001595973"/>
    </source>
</evidence>
<dbReference type="PANTHER" id="PTHR42781:SF4">
    <property type="entry name" value="SPERMIDINE_PUTRESCINE IMPORT ATP-BINDING PROTEIN POTA"/>
    <property type="match status" value="1"/>
</dbReference>
<dbReference type="InterPro" id="IPR027417">
    <property type="entry name" value="P-loop_NTPase"/>
</dbReference>
<evidence type="ECO:0000256" key="3">
    <source>
        <dbReference type="ARBA" id="ARBA00022840"/>
    </source>
</evidence>
<feature type="domain" description="ABC transporter" evidence="4">
    <location>
        <begin position="6"/>
        <end position="236"/>
    </location>
</feature>
<evidence type="ECO:0000256" key="2">
    <source>
        <dbReference type="ARBA" id="ARBA00022741"/>
    </source>
</evidence>
<proteinExistence type="predicted"/>
<protein>
    <submittedName>
        <fullName evidence="5">ABC transporter ATP-binding protein</fullName>
    </submittedName>
</protein>
<dbReference type="PROSITE" id="PS00211">
    <property type="entry name" value="ABC_TRANSPORTER_1"/>
    <property type="match status" value="1"/>
</dbReference>
<dbReference type="SUPFAM" id="SSF50331">
    <property type="entry name" value="MOP-like"/>
    <property type="match status" value="1"/>
</dbReference>
<dbReference type="EMBL" id="JBHSGI010000002">
    <property type="protein sequence ID" value="MFC4667236.1"/>
    <property type="molecule type" value="Genomic_DNA"/>
</dbReference>
<gene>
    <name evidence="5" type="ORF">ACFO5X_01610</name>
</gene>
<dbReference type="PROSITE" id="PS50893">
    <property type="entry name" value="ABC_TRANSPORTER_2"/>
    <property type="match status" value="1"/>
</dbReference>
<organism evidence="5 6">
    <name type="scientific">Seohaeicola nanhaiensis</name>
    <dbReference type="NCBI Taxonomy" id="1387282"/>
    <lineage>
        <taxon>Bacteria</taxon>
        <taxon>Pseudomonadati</taxon>
        <taxon>Pseudomonadota</taxon>
        <taxon>Alphaproteobacteria</taxon>
        <taxon>Rhodobacterales</taxon>
        <taxon>Roseobacteraceae</taxon>
        <taxon>Seohaeicola</taxon>
    </lineage>
</organism>
<dbReference type="Gene3D" id="3.40.50.300">
    <property type="entry name" value="P-loop containing nucleotide triphosphate hydrolases"/>
    <property type="match status" value="1"/>
</dbReference>
<dbReference type="PANTHER" id="PTHR42781">
    <property type="entry name" value="SPERMIDINE/PUTRESCINE IMPORT ATP-BINDING PROTEIN POTA"/>
    <property type="match status" value="1"/>
</dbReference>
<evidence type="ECO:0000313" key="5">
    <source>
        <dbReference type="EMBL" id="MFC4667236.1"/>
    </source>
</evidence>